<evidence type="ECO:0000313" key="2">
    <source>
        <dbReference type="Proteomes" id="UP000295714"/>
    </source>
</evidence>
<dbReference type="NCBIfam" id="TIGR03515">
    <property type="entry name" value="GldC"/>
    <property type="match status" value="1"/>
</dbReference>
<dbReference type="Pfam" id="PF19937">
    <property type="entry name" value="GldC-like"/>
    <property type="match status" value="1"/>
</dbReference>
<dbReference type="Proteomes" id="UP000295714">
    <property type="component" value="Unassembled WGS sequence"/>
</dbReference>
<organism evidence="1 2">
    <name type="scientific">Winogradskyella wandonensis</name>
    <dbReference type="NCBI Taxonomy" id="1442586"/>
    <lineage>
        <taxon>Bacteria</taxon>
        <taxon>Pseudomonadati</taxon>
        <taxon>Bacteroidota</taxon>
        <taxon>Flavobacteriia</taxon>
        <taxon>Flavobacteriales</taxon>
        <taxon>Flavobacteriaceae</taxon>
        <taxon>Winogradskyella</taxon>
    </lineage>
</organism>
<evidence type="ECO:0000313" key="1">
    <source>
        <dbReference type="EMBL" id="TCK65224.1"/>
    </source>
</evidence>
<accession>A0A4R1KKE6</accession>
<dbReference type="OrthoDB" id="893422at2"/>
<comment type="caution">
    <text evidence="1">The sequence shown here is derived from an EMBL/GenBank/DDBJ whole genome shotgun (WGS) entry which is preliminary data.</text>
</comment>
<dbReference type="InterPro" id="IPR019854">
    <property type="entry name" value="Motility-assoc_prot_GldC"/>
</dbReference>
<protein>
    <submittedName>
        <fullName evidence="1">Protein involved in gliding motility GldC</fullName>
    </submittedName>
</protein>
<name>A0A4R1KKE6_9FLAO</name>
<dbReference type="RefSeq" id="WP_132705650.1">
    <property type="nucleotide sequence ID" value="NZ_SMGI01000004.1"/>
</dbReference>
<keyword evidence="2" id="KW-1185">Reference proteome</keyword>
<sequence length="113" mass="13176">MGKTMKSKIELNVELDENRVPEKLSWSAQDGGVKEEEAKAVMLSVWDSNAQETLRIDLWTKDMPVDEMKLFFHQTLVTMSDTFMRATQDEKMTATMKDFCDYFAEKLELKKNK</sequence>
<reference evidence="1 2" key="1">
    <citation type="journal article" date="2015" name="Stand. Genomic Sci.">
        <title>Genomic Encyclopedia of Bacterial and Archaeal Type Strains, Phase III: the genomes of soil and plant-associated and newly described type strains.</title>
        <authorList>
            <person name="Whitman W.B."/>
            <person name="Woyke T."/>
            <person name="Klenk H.P."/>
            <person name="Zhou Y."/>
            <person name="Lilburn T.G."/>
            <person name="Beck B.J."/>
            <person name="De Vos P."/>
            <person name="Vandamme P."/>
            <person name="Eisen J.A."/>
            <person name="Garrity G."/>
            <person name="Hugenholtz P."/>
            <person name="Kyrpides N.C."/>
        </authorList>
    </citation>
    <scope>NUCLEOTIDE SEQUENCE [LARGE SCALE GENOMIC DNA]</scope>
    <source>
        <strain evidence="1 2">CECT 8445</strain>
    </source>
</reference>
<proteinExistence type="predicted"/>
<dbReference type="EMBL" id="SMGI01000004">
    <property type="protein sequence ID" value="TCK65224.1"/>
    <property type="molecule type" value="Genomic_DNA"/>
</dbReference>
<dbReference type="AlphaFoldDB" id="A0A4R1KKE6"/>
<gene>
    <name evidence="1" type="ORF">DFQ05_2441</name>
</gene>